<protein>
    <recommendedName>
        <fullName evidence="4">Reverse transcriptase domain-containing protein</fullName>
    </recommendedName>
</protein>
<dbReference type="OrthoDB" id="6276683at2759"/>
<gene>
    <name evidence="2" type="primary">20196105</name>
    <name evidence="1" type="ORF">HELRODRAFT_128747</name>
</gene>
<evidence type="ECO:0000313" key="3">
    <source>
        <dbReference type="Proteomes" id="UP000015101"/>
    </source>
</evidence>
<reference evidence="3" key="1">
    <citation type="submission" date="2012-12" db="EMBL/GenBank/DDBJ databases">
        <authorList>
            <person name="Hellsten U."/>
            <person name="Grimwood J."/>
            <person name="Chapman J.A."/>
            <person name="Shapiro H."/>
            <person name="Aerts A."/>
            <person name="Otillar R.P."/>
            <person name="Terry A.Y."/>
            <person name="Boore J.L."/>
            <person name="Simakov O."/>
            <person name="Marletaz F."/>
            <person name="Cho S.-J."/>
            <person name="Edsinger-Gonzales E."/>
            <person name="Havlak P."/>
            <person name="Kuo D.-H."/>
            <person name="Larsson T."/>
            <person name="Lv J."/>
            <person name="Arendt D."/>
            <person name="Savage R."/>
            <person name="Osoegawa K."/>
            <person name="de Jong P."/>
            <person name="Lindberg D.R."/>
            <person name="Seaver E.C."/>
            <person name="Weisblat D.A."/>
            <person name="Putnam N.H."/>
            <person name="Grigoriev I.V."/>
            <person name="Rokhsar D.S."/>
        </authorList>
    </citation>
    <scope>NUCLEOTIDE SEQUENCE</scope>
</reference>
<evidence type="ECO:0000313" key="1">
    <source>
        <dbReference type="EMBL" id="ESO09734.1"/>
    </source>
</evidence>
<dbReference type="Proteomes" id="UP000015101">
    <property type="component" value="Unassembled WGS sequence"/>
</dbReference>
<organism evidence="2 3">
    <name type="scientific">Helobdella robusta</name>
    <name type="common">Californian leech</name>
    <dbReference type="NCBI Taxonomy" id="6412"/>
    <lineage>
        <taxon>Eukaryota</taxon>
        <taxon>Metazoa</taxon>
        <taxon>Spiralia</taxon>
        <taxon>Lophotrochozoa</taxon>
        <taxon>Annelida</taxon>
        <taxon>Clitellata</taxon>
        <taxon>Hirudinea</taxon>
        <taxon>Rhynchobdellida</taxon>
        <taxon>Glossiphoniidae</taxon>
        <taxon>Helobdella</taxon>
    </lineage>
</organism>
<dbReference type="EnsemblMetazoa" id="HelroT128747">
    <property type="protein sequence ID" value="HelroP128747"/>
    <property type="gene ID" value="HelroG128747"/>
</dbReference>
<dbReference type="InParanoid" id="T1EHQ5"/>
<evidence type="ECO:0000313" key="2">
    <source>
        <dbReference type="EnsemblMetazoa" id="HelroP128747"/>
    </source>
</evidence>
<dbReference type="GeneID" id="20196105"/>
<sequence length="51" mass="6019">KAVDIVYQDFAKAFDKVQLKRLVLKLETNEITGNTLKWISNWLQDRRQKVG</sequence>
<reference evidence="2" key="3">
    <citation type="submission" date="2015-06" db="UniProtKB">
        <authorList>
            <consortium name="EnsemblMetazoa"/>
        </authorList>
    </citation>
    <scope>IDENTIFICATION</scope>
</reference>
<dbReference type="EMBL" id="KB095920">
    <property type="protein sequence ID" value="ESO09734.1"/>
    <property type="molecule type" value="Genomic_DNA"/>
</dbReference>
<dbReference type="CTD" id="20196105"/>
<reference evidence="1 3" key="2">
    <citation type="journal article" date="2013" name="Nature">
        <title>Insights into bilaterian evolution from three spiralian genomes.</title>
        <authorList>
            <person name="Simakov O."/>
            <person name="Marletaz F."/>
            <person name="Cho S.J."/>
            <person name="Edsinger-Gonzales E."/>
            <person name="Havlak P."/>
            <person name="Hellsten U."/>
            <person name="Kuo D.H."/>
            <person name="Larsson T."/>
            <person name="Lv J."/>
            <person name="Arendt D."/>
            <person name="Savage R."/>
            <person name="Osoegawa K."/>
            <person name="de Jong P."/>
            <person name="Grimwood J."/>
            <person name="Chapman J.A."/>
            <person name="Shapiro H."/>
            <person name="Aerts A."/>
            <person name="Otillar R.P."/>
            <person name="Terry A.Y."/>
            <person name="Boore J.L."/>
            <person name="Grigoriev I.V."/>
            <person name="Lindberg D.R."/>
            <person name="Seaver E.C."/>
            <person name="Weisblat D.A."/>
            <person name="Putnam N.H."/>
            <person name="Rokhsar D.S."/>
        </authorList>
    </citation>
    <scope>NUCLEOTIDE SEQUENCE</scope>
</reference>
<dbReference type="AlphaFoldDB" id="T1EHQ5"/>
<accession>T1EHQ5</accession>
<keyword evidence="3" id="KW-1185">Reference proteome</keyword>
<name>T1EHQ5_HELRO</name>
<dbReference type="EMBL" id="AMQM01009063">
    <property type="status" value="NOT_ANNOTATED_CDS"/>
    <property type="molecule type" value="Genomic_DNA"/>
</dbReference>
<dbReference type="RefSeq" id="XP_009012166.1">
    <property type="nucleotide sequence ID" value="XM_009013918.1"/>
</dbReference>
<dbReference type="KEGG" id="hro:HELRODRAFT_128747"/>
<dbReference type="HOGENOM" id="CLU_210040_1_0_1"/>
<proteinExistence type="predicted"/>
<evidence type="ECO:0008006" key="4">
    <source>
        <dbReference type="Google" id="ProtNLM"/>
    </source>
</evidence>